<gene>
    <name evidence="1" type="ORF">BRARA_B00273</name>
</gene>
<proteinExistence type="predicted"/>
<dbReference type="Proteomes" id="UP000264353">
    <property type="component" value="Chromosome A2"/>
</dbReference>
<protein>
    <submittedName>
        <fullName evidence="1">Uncharacterized protein</fullName>
    </submittedName>
</protein>
<sequence>MKLHNIKRLTNKYSLVELNFHTSHTNNVKNLMKMQNKISEIRKREHHSPHLFCLQGRKKPITITEPSQKPGCTKTFQSEFDSC</sequence>
<dbReference type="EMBL" id="CM010629">
    <property type="protein sequence ID" value="RID73103.1"/>
    <property type="molecule type" value="Genomic_DNA"/>
</dbReference>
<reference evidence="1 2" key="1">
    <citation type="submission" date="2018-06" db="EMBL/GenBank/DDBJ databases">
        <title>WGS assembly of Brassica rapa FPsc.</title>
        <authorList>
            <person name="Bowman J."/>
            <person name="Kohchi T."/>
            <person name="Yamato K."/>
            <person name="Jenkins J."/>
            <person name="Shu S."/>
            <person name="Ishizaki K."/>
            <person name="Yamaoka S."/>
            <person name="Nishihama R."/>
            <person name="Nakamura Y."/>
            <person name="Berger F."/>
            <person name="Adam C."/>
            <person name="Aki S."/>
            <person name="Althoff F."/>
            <person name="Araki T."/>
            <person name="Arteaga-Vazquez M."/>
            <person name="Balasubrmanian S."/>
            <person name="Bauer D."/>
            <person name="Boehm C."/>
            <person name="Briginshaw L."/>
            <person name="Caballero-Perez J."/>
            <person name="Catarino B."/>
            <person name="Chen F."/>
            <person name="Chiyoda S."/>
            <person name="Chovatia M."/>
            <person name="Davies K."/>
            <person name="Delmans M."/>
            <person name="Demura T."/>
            <person name="Dierschke T."/>
            <person name="Dolan L."/>
            <person name="Dorantes-Acosta A."/>
            <person name="Eklund D."/>
            <person name="Florent S."/>
            <person name="Flores-Sandoval E."/>
            <person name="Fujiyama A."/>
            <person name="Fukuzawa H."/>
            <person name="Galik B."/>
            <person name="Grimanelli D."/>
            <person name="Grimwood J."/>
            <person name="Grossniklaus U."/>
            <person name="Hamada T."/>
            <person name="Haseloff J."/>
            <person name="Hetherington A."/>
            <person name="Higo A."/>
            <person name="Hirakawa Y."/>
            <person name="Hundley H."/>
            <person name="Ikeda Y."/>
            <person name="Inoue K."/>
            <person name="Inoue S."/>
            <person name="Ishida S."/>
            <person name="Jia Q."/>
            <person name="Kakita M."/>
            <person name="Kanazawa T."/>
            <person name="Kawai Y."/>
            <person name="Kawashima T."/>
            <person name="Kennedy M."/>
            <person name="Kinose K."/>
            <person name="Kinoshita T."/>
            <person name="Kohara Y."/>
            <person name="Koide E."/>
            <person name="Komatsu K."/>
            <person name="Kopischke S."/>
            <person name="Kubo M."/>
            <person name="Kyozuka J."/>
            <person name="Lagercrantz U."/>
            <person name="Lin S."/>
            <person name="Lindquist E."/>
            <person name="Lipzen A."/>
            <person name="Lu C."/>
            <person name="Luna E."/>
            <person name="Martienssen R."/>
            <person name="Minamino N."/>
            <person name="Mizutani M."/>
            <person name="Mizutani M."/>
            <person name="Mochizuki N."/>
            <person name="Monte I."/>
            <person name="Mosher R."/>
            <person name="Nagasaki H."/>
            <person name="Nakagami H."/>
            <person name="Naramoto S."/>
            <person name="Nishitani K."/>
            <person name="Ohtani M."/>
            <person name="Okamoto T."/>
            <person name="Okumura M."/>
            <person name="Phillips J."/>
            <person name="Pollak B."/>
            <person name="Reinders A."/>
            <person name="Roevekamp M."/>
            <person name="Sano R."/>
            <person name="Sawa S."/>
            <person name="Schmid M."/>
            <person name="Shirakawa M."/>
            <person name="Solano R."/>
            <person name="Spunde A."/>
            <person name="Suetsugu N."/>
            <person name="Sugano S."/>
            <person name="Sugiyama A."/>
            <person name="Sun R."/>
            <person name="Suzuki Y."/>
            <person name="Takenaka M."/>
            <person name="Takezawa D."/>
            <person name="Tomogane H."/>
            <person name="Tsuzuki M."/>
            <person name="Ueda T."/>
            <person name="Umeda M."/>
            <person name="Ward J."/>
            <person name="Watanabe Y."/>
            <person name="Yazaki K."/>
            <person name="Yokoyama R."/>
            <person name="Yoshitake Y."/>
            <person name="Yotsui I."/>
            <person name="Zachgo S."/>
            <person name="Schmutz J."/>
        </authorList>
    </citation>
    <scope>NUCLEOTIDE SEQUENCE [LARGE SCALE GENOMIC DNA]</scope>
    <source>
        <strain evidence="2">cv. B-3</strain>
    </source>
</reference>
<name>A0A398ACV4_BRACM</name>
<evidence type="ECO:0000313" key="1">
    <source>
        <dbReference type="EMBL" id="RID73103.1"/>
    </source>
</evidence>
<evidence type="ECO:0000313" key="2">
    <source>
        <dbReference type="Proteomes" id="UP000264353"/>
    </source>
</evidence>
<dbReference type="AlphaFoldDB" id="A0A398ACV4"/>
<organism evidence="1 2">
    <name type="scientific">Brassica campestris</name>
    <name type="common">Field mustard</name>
    <dbReference type="NCBI Taxonomy" id="3711"/>
    <lineage>
        <taxon>Eukaryota</taxon>
        <taxon>Viridiplantae</taxon>
        <taxon>Streptophyta</taxon>
        <taxon>Embryophyta</taxon>
        <taxon>Tracheophyta</taxon>
        <taxon>Spermatophyta</taxon>
        <taxon>Magnoliopsida</taxon>
        <taxon>eudicotyledons</taxon>
        <taxon>Gunneridae</taxon>
        <taxon>Pentapetalae</taxon>
        <taxon>rosids</taxon>
        <taxon>malvids</taxon>
        <taxon>Brassicales</taxon>
        <taxon>Brassicaceae</taxon>
        <taxon>Brassiceae</taxon>
        <taxon>Brassica</taxon>
    </lineage>
</organism>
<accession>A0A398ACV4</accession>